<reference evidence="4 5" key="1">
    <citation type="submission" date="2017-05" db="EMBL/GenBank/DDBJ databases">
        <authorList>
            <person name="Varghese N."/>
            <person name="Submissions S."/>
        </authorList>
    </citation>
    <scope>NUCLEOTIDE SEQUENCE [LARGE SCALE GENOMIC DNA]</scope>
    <source>
        <strain evidence="4 5">DSM 21985</strain>
    </source>
</reference>
<dbReference type="InterPro" id="IPR011006">
    <property type="entry name" value="CheY-like_superfamily"/>
</dbReference>
<dbReference type="EMBL" id="FXTP01000004">
    <property type="protein sequence ID" value="SMO53085.1"/>
    <property type="molecule type" value="Genomic_DNA"/>
</dbReference>
<feature type="modified residue" description="4-aspartylphosphate" evidence="2">
    <location>
        <position position="86"/>
    </location>
</feature>
<dbReference type="AlphaFoldDB" id="A0A521C137"/>
<gene>
    <name evidence="4" type="ORF">SAMN06265219_10457</name>
</gene>
<keyword evidence="5" id="KW-1185">Reference proteome</keyword>
<keyword evidence="1 2" id="KW-0597">Phosphoprotein</keyword>
<dbReference type="SUPFAM" id="SSF52172">
    <property type="entry name" value="CheY-like"/>
    <property type="match status" value="1"/>
</dbReference>
<dbReference type="PANTHER" id="PTHR44591">
    <property type="entry name" value="STRESS RESPONSE REGULATOR PROTEIN 1"/>
    <property type="match status" value="1"/>
</dbReference>
<organism evidence="4 5">
    <name type="scientific">Gracilimonas mengyeensis</name>
    <dbReference type="NCBI Taxonomy" id="1302730"/>
    <lineage>
        <taxon>Bacteria</taxon>
        <taxon>Pseudomonadati</taxon>
        <taxon>Balneolota</taxon>
        <taxon>Balneolia</taxon>
        <taxon>Balneolales</taxon>
        <taxon>Balneolaceae</taxon>
        <taxon>Gracilimonas</taxon>
    </lineage>
</organism>
<feature type="domain" description="Response regulatory" evidence="3">
    <location>
        <begin position="36"/>
        <end position="151"/>
    </location>
</feature>
<dbReference type="PROSITE" id="PS50110">
    <property type="entry name" value="RESPONSE_REGULATORY"/>
    <property type="match status" value="1"/>
</dbReference>
<dbReference type="SMART" id="SM00448">
    <property type="entry name" value="REC"/>
    <property type="match status" value="1"/>
</dbReference>
<dbReference type="CDD" id="cd17534">
    <property type="entry name" value="REC_DC-like"/>
    <property type="match status" value="1"/>
</dbReference>
<evidence type="ECO:0000256" key="1">
    <source>
        <dbReference type="ARBA" id="ARBA00022553"/>
    </source>
</evidence>
<dbReference type="Proteomes" id="UP000317557">
    <property type="component" value="Unassembled WGS sequence"/>
</dbReference>
<evidence type="ECO:0000256" key="2">
    <source>
        <dbReference type="PROSITE-ProRule" id="PRU00169"/>
    </source>
</evidence>
<dbReference type="GO" id="GO:0000160">
    <property type="term" value="P:phosphorelay signal transduction system"/>
    <property type="evidence" value="ECO:0007669"/>
    <property type="project" value="InterPro"/>
</dbReference>
<evidence type="ECO:0000259" key="3">
    <source>
        <dbReference type="PROSITE" id="PS50110"/>
    </source>
</evidence>
<dbReference type="InterPro" id="IPR001789">
    <property type="entry name" value="Sig_transdc_resp-reg_receiver"/>
</dbReference>
<proteinExistence type="predicted"/>
<dbReference type="PANTHER" id="PTHR44591:SF3">
    <property type="entry name" value="RESPONSE REGULATORY DOMAIN-CONTAINING PROTEIN"/>
    <property type="match status" value="1"/>
</dbReference>
<evidence type="ECO:0000313" key="4">
    <source>
        <dbReference type="EMBL" id="SMO53085.1"/>
    </source>
</evidence>
<dbReference type="Gene3D" id="3.40.50.2300">
    <property type="match status" value="1"/>
</dbReference>
<evidence type="ECO:0000313" key="5">
    <source>
        <dbReference type="Proteomes" id="UP000317557"/>
    </source>
</evidence>
<protein>
    <submittedName>
        <fullName evidence="4">CheY chemotaxis protein or a CheY-like REC (Receiver) domain</fullName>
    </submittedName>
</protein>
<dbReference type="InterPro" id="IPR050595">
    <property type="entry name" value="Bact_response_regulator"/>
</dbReference>
<name>A0A521C137_9BACT</name>
<dbReference type="Pfam" id="PF00072">
    <property type="entry name" value="Response_reg"/>
    <property type="match status" value="1"/>
</dbReference>
<accession>A0A521C137</accession>
<sequence>MFTPNFWWLTKVLLYNSIFHCLLIRTDRALAKNKSKILIVEDDMIISLVVENMIKKLGHSLVGKTASGEEAVEMAKEHKPDIILMDIRLKGEMDGIEAVSIIREHIDTNVIYLTGNSDKANYDRARATDCVDLISKPFTIGELSRSLDLVP</sequence>